<dbReference type="RefSeq" id="WP_160381899.1">
    <property type="nucleotide sequence ID" value="NZ_WNXQ01000003.1"/>
</dbReference>
<proteinExistence type="inferred from homology"/>
<feature type="transmembrane region" description="Helical" evidence="8">
    <location>
        <begin position="198"/>
        <end position="227"/>
    </location>
</feature>
<keyword evidence="11" id="KW-1185">Reference proteome</keyword>
<feature type="transmembrane region" description="Helical" evidence="8">
    <location>
        <begin position="18"/>
        <end position="37"/>
    </location>
</feature>
<evidence type="ECO:0000256" key="4">
    <source>
        <dbReference type="ARBA" id="ARBA00022475"/>
    </source>
</evidence>
<dbReference type="PROSITE" id="PS50928">
    <property type="entry name" value="ABC_TM1"/>
    <property type="match status" value="1"/>
</dbReference>
<name>A0A844W3H6_9RHOB</name>
<dbReference type="Proteomes" id="UP000443843">
    <property type="component" value="Unassembled WGS sequence"/>
</dbReference>
<evidence type="ECO:0000256" key="6">
    <source>
        <dbReference type="ARBA" id="ARBA00022989"/>
    </source>
</evidence>
<dbReference type="Pfam" id="PF00528">
    <property type="entry name" value="BPD_transp_1"/>
    <property type="match status" value="1"/>
</dbReference>
<feature type="transmembrane region" description="Helical" evidence="8">
    <location>
        <begin position="254"/>
        <end position="275"/>
    </location>
</feature>
<keyword evidence="3 8" id="KW-0813">Transport</keyword>
<sequence>MTDMPKLSAIERTEQRSFLLLFLPALILVALIIFAPLGKLVVQSFQDEGAFSLVHYKRIVTERIYWSIFVDTLEVSLAVTALSALLGYPVAYAAARASRLWTGLILAMVMLPFWTSVLVRTYGWLVILQRRGIVNTTLMDLGIISKPLELSHNYTAVLIGMVHVMVPFIVFPLYAALSKIPPELAQAGNSLGGTRSYVFRRVILPLSAPGLLAGAVLVFVLSLGFYLTPELLGGGKTIMVSSLVERNIEQYSRFGAASSVALSLLVIVLAIFWVVDRVLPVEKIIGVK</sequence>
<dbReference type="PANTHER" id="PTHR42929">
    <property type="entry name" value="INNER MEMBRANE ABC TRANSPORTER PERMEASE PROTEIN YDCU-RELATED-RELATED"/>
    <property type="match status" value="1"/>
</dbReference>
<gene>
    <name evidence="10" type="ORF">GLS40_06285</name>
</gene>
<feature type="transmembrane region" description="Helical" evidence="8">
    <location>
        <begin position="64"/>
        <end position="88"/>
    </location>
</feature>
<organism evidence="10 11">
    <name type="scientific">Pseudooceanicola pacificus</name>
    <dbReference type="NCBI Taxonomy" id="2676438"/>
    <lineage>
        <taxon>Bacteria</taxon>
        <taxon>Pseudomonadati</taxon>
        <taxon>Pseudomonadota</taxon>
        <taxon>Alphaproteobacteria</taxon>
        <taxon>Rhodobacterales</taxon>
        <taxon>Paracoccaceae</taxon>
        <taxon>Pseudooceanicola</taxon>
    </lineage>
</organism>
<dbReference type="CDD" id="cd06261">
    <property type="entry name" value="TM_PBP2"/>
    <property type="match status" value="1"/>
</dbReference>
<keyword evidence="5 8" id="KW-0812">Transmembrane</keyword>
<evidence type="ECO:0000256" key="7">
    <source>
        <dbReference type="ARBA" id="ARBA00023136"/>
    </source>
</evidence>
<dbReference type="Gene3D" id="1.10.3720.10">
    <property type="entry name" value="MetI-like"/>
    <property type="match status" value="1"/>
</dbReference>
<keyword evidence="4" id="KW-1003">Cell membrane</keyword>
<protein>
    <submittedName>
        <fullName evidence="10">ABC transporter permease subunit</fullName>
    </submittedName>
</protein>
<evidence type="ECO:0000256" key="3">
    <source>
        <dbReference type="ARBA" id="ARBA00022448"/>
    </source>
</evidence>
<dbReference type="SUPFAM" id="SSF161098">
    <property type="entry name" value="MetI-like"/>
    <property type="match status" value="1"/>
</dbReference>
<feature type="transmembrane region" description="Helical" evidence="8">
    <location>
        <begin position="100"/>
        <end position="119"/>
    </location>
</feature>
<comment type="subcellular location">
    <subcellularLocation>
        <location evidence="1 8">Cell membrane</location>
        <topology evidence="1 8">Multi-pass membrane protein</topology>
    </subcellularLocation>
</comment>
<evidence type="ECO:0000313" key="11">
    <source>
        <dbReference type="Proteomes" id="UP000443843"/>
    </source>
</evidence>
<comment type="similarity">
    <text evidence="2">Belongs to the binding-protein-dependent transport system permease family. CysTW subfamily.</text>
</comment>
<feature type="domain" description="ABC transmembrane type-1" evidence="9">
    <location>
        <begin position="69"/>
        <end position="275"/>
    </location>
</feature>
<evidence type="ECO:0000256" key="8">
    <source>
        <dbReference type="RuleBase" id="RU363032"/>
    </source>
</evidence>
<dbReference type="GO" id="GO:0005886">
    <property type="term" value="C:plasma membrane"/>
    <property type="evidence" value="ECO:0007669"/>
    <property type="project" value="UniProtKB-SubCell"/>
</dbReference>
<evidence type="ECO:0000313" key="10">
    <source>
        <dbReference type="EMBL" id="MWB77625.1"/>
    </source>
</evidence>
<evidence type="ECO:0000259" key="9">
    <source>
        <dbReference type="PROSITE" id="PS50928"/>
    </source>
</evidence>
<evidence type="ECO:0000256" key="5">
    <source>
        <dbReference type="ARBA" id="ARBA00022692"/>
    </source>
</evidence>
<dbReference type="InterPro" id="IPR000515">
    <property type="entry name" value="MetI-like"/>
</dbReference>
<evidence type="ECO:0000256" key="2">
    <source>
        <dbReference type="ARBA" id="ARBA00007069"/>
    </source>
</evidence>
<dbReference type="EMBL" id="WNXQ01000003">
    <property type="protein sequence ID" value="MWB77625.1"/>
    <property type="molecule type" value="Genomic_DNA"/>
</dbReference>
<dbReference type="AlphaFoldDB" id="A0A844W3H6"/>
<dbReference type="PANTHER" id="PTHR42929:SF5">
    <property type="entry name" value="ABC TRANSPORTER PERMEASE PROTEIN"/>
    <property type="match status" value="1"/>
</dbReference>
<keyword evidence="6 8" id="KW-1133">Transmembrane helix</keyword>
<dbReference type="GO" id="GO:0055085">
    <property type="term" value="P:transmembrane transport"/>
    <property type="evidence" value="ECO:0007669"/>
    <property type="project" value="InterPro"/>
</dbReference>
<keyword evidence="7 8" id="KW-0472">Membrane</keyword>
<feature type="transmembrane region" description="Helical" evidence="8">
    <location>
        <begin position="154"/>
        <end position="177"/>
    </location>
</feature>
<reference evidence="10 11" key="1">
    <citation type="submission" date="2019-11" db="EMBL/GenBank/DDBJ databases">
        <title>Pseudooceanicola pacifica sp. nov., isolated from deep-sea sediment of the Pacific Ocean.</title>
        <authorList>
            <person name="Lyu L."/>
        </authorList>
    </citation>
    <scope>NUCLEOTIDE SEQUENCE [LARGE SCALE GENOMIC DNA]</scope>
    <source>
        <strain evidence="10 11">216_PA32_1</strain>
    </source>
</reference>
<evidence type="ECO:0000256" key="1">
    <source>
        <dbReference type="ARBA" id="ARBA00004651"/>
    </source>
</evidence>
<comment type="caution">
    <text evidence="10">The sequence shown here is derived from an EMBL/GenBank/DDBJ whole genome shotgun (WGS) entry which is preliminary data.</text>
</comment>
<accession>A0A844W3H6</accession>
<dbReference type="InterPro" id="IPR035906">
    <property type="entry name" value="MetI-like_sf"/>
</dbReference>